<evidence type="ECO:0000313" key="4">
    <source>
        <dbReference type="Proteomes" id="UP000244334"/>
    </source>
</evidence>
<dbReference type="EMBL" id="MAYS01000057">
    <property type="protein sequence ID" value="OFC63623.1"/>
    <property type="molecule type" value="Genomic_DNA"/>
</dbReference>
<reference evidence="1 3" key="1">
    <citation type="submission" date="2016-07" db="EMBL/GenBank/DDBJ databases">
        <authorList>
            <person name="Yuval B."/>
        </authorList>
    </citation>
    <scope>NUCLEOTIDE SEQUENCE [LARGE SCALE GENOMIC DNA]</scope>
    <source>
        <strain evidence="1 3">IL</strain>
    </source>
</reference>
<comment type="caution">
    <text evidence="1">The sequence shown here is derived from an EMBL/GenBank/DDBJ whole genome shotgun (WGS) entry which is preliminary data.</text>
</comment>
<dbReference type="Proteomes" id="UP000243534">
    <property type="component" value="Unassembled WGS sequence"/>
</dbReference>
<evidence type="ECO:0000313" key="3">
    <source>
        <dbReference type="Proteomes" id="UP000243534"/>
    </source>
</evidence>
<evidence type="ECO:0000313" key="1">
    <source>
        <dbReference type="EMBL" id="OFC63623.1"/>
    </source>
</evidence>
<name>A0A1E7Z4F6_9GAMM</name>
<sequence>MSQELTIISASRALVPVSDARRAAMDAIAEVEDRRRNGRRLSRHPYSWAFFRHLSGAGRASGQSLLRAGIMWEPRRRMTSISEYEHALNVLLESHGLHCPLPLSGSVRQQLFPEYCFAQDDRREKKRALSMHTAARREASQAAREYMLLQGRAGQVASELNFCTPVTVSAWYNRWERELPEELLEGAFWRWQKRFPSLQPLLPLEGMGNPLWFVIGALNHCNSHTPDWLSSLETNFSQNRLRVITQDEMMKKSP</sequence>
<keyword evidence="4" id="KW-1185">Reference proteome</keyword>
<dbReference type="AlphaFoldDB" id="A0A1E7Z4F6"/>
<protein>
    <submittedName>
        <fullName evidence="2">PsiA family protein</fullName>
    </submittedName>
</protein>
<gene>
    <name evidence="2" type="ORF">ACZ87_00082</name>
    <name evidence="1" type="ORF">BBW68_00765</name>
</gene>
<dbReference type="EMBL" id="LJAM02000004">
    <property type="protein sequence ID" value="RAP73100.1"/>
    <property type="molecule type" value="Genomic_DNA"/>
</dbReference>
<dbReference type="Proteomes" id="UP000244334">
    <property type="component" value="Unassembled WGS sequence"/>
</dbReference>
<accession>A0A1E7Z4F6</accession>
<proteinExistence type="predicted"/>
<dbReference type="InterPro" id="IPR009713">
    <property type="entry name" value="Uncharacterised_PsiA"/>
</dbReference>
<organism evidence="1 3">
    <name type="scientific">Candidatus Erwinia dacicola</name>
    <dbReference type="NCBI Taxonomy" id="252393"/>
    <lineage>
        <taxon>Bacteria</taxon>
        <taxon>Pseudomonadati</taxon>
        <taxon>Pseudomonadota</taxon>
        <taxon>Gammaproteobacteria</taxon>
        <taxon>Enterobacterales</taxon>
        <taxon>Erwiniaceae</taxon>
        <taxon>Erwinia</taxon>
    </lineage>
</organism>
<dbReference type="OrthoDB" id="6481135at2"/>
<dbReference type="Pfam" id="PF06952">
    <property type="entry name" value="PsiA"/>
    <property type="match status" value="1"/>
</dbReference>
<dbReference type="RefSeq" id="WP_070133709.1">
    <property type="nucleotide sequence ID" value="NZ_LJAM02000004.1"/>
</dbReference>
<evidence type="ECO:0000313" key="2">
    <source>
        <dbReference type="EMBL" id="RAP73100.1"/>
    </source>
</evidence>
<reference evidence="2 4" key="2">
    <citation type="submission" date="2018-04" db="EMBL/GenBank/DDBJ databases">
        <title>Genomes of the Obligate Erwinia dacicola and Facultative Enterobacter sp. OLF Endosymbionts of the Olive Fruit fly, Bactrocera oleae.</title>
        <authorList>
            <person name="Estes A.M."/>
            <person name="Hearn D.J."/>
            <person name="Agarwal S."/>
            <person name="Pierson E.A."/>
            <person name="Dunning-Hotopp J.C."/>
        </authorList>
    </citation>
    <scope>NUCLEOTIDE SEQUENCE [LARGE SCALE GENOMIC DNA]</scope>
    <source>
        <strain evidence="2 4">Oroville</strain>
    </source>
</reference>